<organism evidence="2 3">
    <name type="scientific">Talaromyces marneffei (strain ATCC 18224 / CBS 334.59 / QM 7333)</name>
    <name type="common">Penicillium marneffei</name>
    <dbReference type="NCBI Taxonomy" id="441960"/>
    <lineage>
        <taxon>Eukaryota</taxon>
        <taxon>Fungi</taxon>
        <taxon>Dikarya</taxon>
        <taxon>Ascomycota</taxon>
        <taxon>Pezizomycotina</taxon>
        <taxon>Eurotiomycetes</taxon>
        <taxon>Eurotiomycetidae</taxon>
        <taxon>Eurotiales</taxon>
        <taxon>Trichocomaceae</taxon>
        <taxon>Talaromyces</taxon>
        <taxon>Talaromyces sect. Talaromyces</taxon>
    </lineage>
</organism>
<feature type="compositionally biased region" description="Basic and acidic residues" evidence="1">
    <location>
        <begin position="65"/>
        <end position="75"/>
    </location>
</feature>
<protein>
    <submittedName>
        <fullName evidence="2">Uncharacterized protein</fullName>
    </submittedName>
</protein>
<evidence type="ECO:0000256" key="1">
    <source>
        <dbReference type="SAM" id="MobiDB-lite"/>
    </source>
</evidence>
<sequence length="132" mass="14458">MALPSTPKSAIPVDFAKKAAVARIEAVCVKNARFMFMDSTHSGAIVVSQEGHGEIQISLEQRYRTPDDRVPRNRLTEFPVHPKSSTPPRRDTHALVVPREDDQITRIRQWPLAGGAPSPPLGNGALAVTMPQ</sequence>
<evidence type="ECO:0000313" key="2">
    <source>
        <dbReference type="EMBL" id="EEA18545.1"/>
    </source>
</evidence>
<proteinExistence type="predicted"/>
<keyword evidence="3" id="KW-1185">Reference proteome</keyword>
<feature type="region of interest" description="Disordered" evidence="1">
    <location>
        <begin position="111"/>
        <end position="132"/>
    </location>
</feature>
<dbReference type="AlphaFoldDB" id="B6QWG7"/>
<name>B6QWG7_TALMQ</name>
<dbReference type="HOGENOM" id="CLU_1917769_0_0_1"/>
<dbReference type="VEuPathDB" id="FungiDB:PMAA_008240"/>
<accession>B6QWG7</accession>
<evidence type="ECO:0000313" key="3">
    <source>
        <dbReference type="Proteomes" id="UP000001294"/>
    </source>
</evidence>
<feature type="region of interest" description="Disordered" evidence="1">
    <location>
        <begin position="65"/>
        <end position="93"/>
    </location>
</feature>
<dbReference type="Proteomes" id="UP000001294">
    <property type="component" value="Unassembled WGS sequence"/>
</dbReference>
<reference evidence="3" key="1">
    <citation type="journal article" date="2015" name="Genome Announc.">
        <title>Genome sequence of the AIDS-associated pathogen Penicillium marneffei (ATCC18224) and its near taxonomic relative Talaromyces stipitatus (ATCC10500).</title>
        <authorList>
            <person name="Nierman W.C."/>
            <person name="Fedorova-Abrams N.D."/>
            <person name="Andrianopoulos A."/>
        </authorList>
    </citation>
    <scope>NUCLEOTIDE SEQUENCE [LARGE SCALE GENOMIC DNA]</scope>
    <source>
        <strain evidence="3">ATCC 18224 / CBS 334.59 / QM 7333</strain>
    </source>
</reference>
<gene>
    <name evidence="2" type="ORF">PMAA_008240</name>
</gene>
<dbReference type="EMBL" id="DS995907">
    <property type="protein sequence ID" value="EEA18545.1"/>
    <property type="molecule type" value="Genomic_DNA"/>
</dbReference>